<dbReference type="NCBIfam" id="TIGR01509">
    <property type="entry name" value="HAD-SF-IA-v3"/>
    <property type="match status" value="1"/>
</dbReference>
<gene>
    <name evidence="1" type="ORF">C0081_04000</name>
</gene>
<organism evidence="1 2">
    <name type="scientific">Cohaesibacter celericrescens</name>
    <dbReference type="NCBI Taxonomy" id="2067669"/>
    <lineage>
        <taxon>Bacteria</taxon>
        <taxon>Pseudomonadati</taxon>
        <taxon>Pseudomonadota</taxon>
        <taxon>Alphaproteobacteria</taxon>
        <taxon>Hyphomicrobiales</taxon>
        <taxon>Cohaesibacteraceae</taxon>
    </lineage>
</organism>
<reference evidence="1 2" key="1">
    <citation type="submission" date="2018-01" db="EMBL/GenBank/DDBJ databases">
        <title>The draft genome sequence of Cohaesibacter sp. H1304.</title>
        <authorList>
            <person name="Wang N.-N."/>
            <person name="Du Z.-J."/>
        </authorList>
    </citation>
    <scope>NUCLEOTIDE SEQUENCE [LARGE SCALE GENOMIC DNA]</scope>
    <source>
        <strain evidence="1 2">H1304</strain>
    </source>
</reference>
<dbReference type="SUPFAM" id="SSF56784">
    <property type="entry name" value="HAD-like"/>
    <property type="match status" value="1"/>
</dbReference>
<dbReference type="NCBIfam" id="TIGR01549">
    <property type="entry name" value="HAD-SF-IA-v1"/>
    <property type="match status" value="1"/>
</dbReference>
<comment type="caution">
    <text evidence="1">The sequence shown here is derived from an EMBL/GenBank/DDBJ whole genome shotgun (WGS) entry which is preliminary data.</text>
</comment>
<dbReference type="GO" id="GO:0008967">
    <property type="term" value="F:phosphoglycolate phosphatase activity"/>
    <property type="evidence" value="ECO:0007669"/>
    <property type="project" value="TreeGrafter"/>
</dbReference>
<keyword evidence="1" id="KW-0378">Hydrolase</keyword>
<dbReference type="OrthoDB" id="9782449at2"/>
<dbReference type="SFLD" id="SFLDS00003">
    <property type="entry name" value="Haloacid_Dehalogenase"/>
    <property type="match status" value="1"/>
</dbReference>
<proteinExistence type="predicted"/>
<dbReference type="InterPro" id="IPR023214">
    <property type="entry name" value="HAD_sf"/>
</dbReference>
<dbReference type="PANTHER" id="PTHR43434:SF24">
    <property type="entry name" value="HYDROLASE-RELATED"/>
    <property type="match status" value="1"/>
</dbReference>
<evidence type="ECO:0000313" key="1">
    <source>
        <dbReference type="EMBL" id="PLW78535.1"/>
    </source>
</evidence>
<dbReference type="Gene3D" id="1.10.150.240">
    <property type="entry name" value="Putative phosphatase, domain 2"/>
    <property type="match status" value="1"/>
</dbReference>
<accession>A0A2N5XVS9</accession>
<protein>
    <submittedName>
        <fullName evidence="1">HAD family hydrolase</fullName>
    </submittedName>
</protein>
<dbReference type="Gene3D" id="3.40.50.1000">
    <property type="entry name" value="HAD superfamily/HAD-like"/>
    <property type="match status" value="1"/>
</dbReference>
<evidence type="ECO:0000313" key="2">
    <source>
        <dbReference type="Proteomes" id="UP000234881"/>
    </source>
</evidence>
<dbReference type="Proteomes" id="UP000234881">
    <property type="component" value="Unassembled WGS sequence"/>
</dbReference>
<dbReference type="InterPro" id="IPR050155">
    <property type="entry name" value="HAD-like_hydrolase_sf"/>
</dbReference>
<dbReference type="GO" id="GO:0006281">
    <property type="term" value="P:DNA repair"/>
    <property type="evidence" value="ECO:0007669"/>
    <property type="project" value="TreeGrafter"/>
</dbReference>
<dbReference type="SFLD" id="SFLDG01129">
    <property type="entry name" value="C1.5:_HAD__Beta-PGM__Phosphata"/>
    <property type="match status" value="1"/>
</dbReference>
<dbReference type="InterPro" id="IPR006439">
    <property type="entry name" value="HAD-SF_hydro_IA"/>
</dbReference>
<dbReference type="InterPro" id="IPR041492">
    <property type="entry name" value="HAD_2"/>
</dbReference>
<keyword evidence="2" id="KW-1185">Reference proteome</keyword>
<dbReference type="InterPro" id="IPR023198">
    <property type="entry name" value="PGP-like_dom2"/>
</dbReference>
<dbReference type="EMBL" id="PKUQ01000004">
    <property type="protein sequence ID" value="PLW78535.1"/>
    <property type="molecule type" value="Genomic_DNA"/>
</dbReference>
<dbReference type="RefSeq" id="WP_101532526.1">
    <property type="nucleotide sequence ID" value="NZ_PKUQ01000004.1"/>
</dbReference>
<sequence length="221" mass="23903">MSLKLFIFDCDGTIVDSQHVIVEGMDHAFGVNDMQAPTAAATRSIIGLSLPLAIEMLAPDISIERRDILVESYKDHVISQRESGSTQESLYDGAREVIEALSQQDDVLLGIATGKAYRGVLHMFDVCGWHDHFVTVQTADRAPSKPNPGMILQAMAQTGVGPDSTYMIGDTSYDMEMAVNAGVTGVGVTWGYHSDDILTGAGAHHMVDDYKALHTLLNSFS</sequence>
<dbReference type="InterPro" id="IPR036412">
    <property type="entry name" value="HAD-like_sf"/>
</dbReference>
<dbReference type="Pfam" id="PF13419">
    <property type="entry name" value="HAD_2"/>
    <property type="match status" value="1"/>
</dbReference>
<dbReference type="PANTHER" id="PTHR43434">
    <property type="entry name" value="PHOSPHOGLYCOLATE PHOSPHATASE"/>
    <property type="match status" value="1"/>
</dbReference>
<dbReference type="GO" id="GO:0005829">
    <property type="term" value="C:cytosol"/>
    <property type="evidence" value="ECO:0007669"/>
    <property type="project" value="TreeGrafter"/>
</dbReference>
<name>A0A2N5XVS9_9HYPH</name>
<dbReference type="AlphaFoldDB" id="A0A2N5XVS9"/>
<dbReference type="SFLD" id="SFLDG01135">
    <property type="entry name" value="C1.5.6:_HAD__Beta-PGM__Phospha"/>
    <property type="match status" value="1"/>
</dbReference>